<evidence type="ECO:0000256" key="6">
    <source>
        <dbReference type="ARBA" id="ARBA00023136"/>
    </source>
</evidence>
<organism evidence="9 10">
    <name type="scientific">Citrobacter koseri</name>
    <name type="common">Citrobacter diversus</name>
    <dbReference type="NCBI Taxonomy" id="545"/>
    <lineage>
        <taxon>Bacteria</taxon>
        <taxon>Pseudomonadati</taxon>
        <taxon>Pseudomonadota</taxon>
        <taxon>Gammaproteobacteria</taxon>
        <taxon>Enterobacterales</taxon>
        <taxon>Enterobacteriaceae</taxon>
        <taxon>Citrobacter</taxon>
    </lineage>
</organism>
<dbReference type="GO" id="GO:0015171">
    <property type="term" value="F:amino acid transmembrane transporter activity"/>
    <property type="evidence" value="ECO:0007669"/>
    <property type="project" value="TreeGrafter"/>
</dbReference>
<evidence type="ECO:0000256" key="7">
    <source>
        <dbReference type="SAM" id="Phobius"/>
    </source>
</evidence>
<dbReference type="PANTHER" id="PTHR43341:SF1">
    <property type="entry name" value="GENERAL AMINO-ACID PERMEASE GAP1"/>
    <property type="match status" value="1"/>
</dbReference>
<keyword evidence="5 7" id="KW-1133">Transmembrane helix</keyword>
<feature type="domain" description="Amino acid permease/ SLC12A" evidence="8">
    <location>
        <begin position="22"/>
        <end position="102"/>
    </location>
</feature>
<evidence type="ECO:0000259" key="8">
    <source>
        <dbReference type="Pfam" id="PF00324"/>
    </source>
</evidence>
<keyword evidence="4" id="KW-0029">Amino-acid transport</keyword>
<proteinExistence type="predicted"/>
<evidence type="ECO:0000256" key="2">
    <source>
        <dbReference type="ARBA" id="ARBA00022448"/>
    </source>
</evidence>
<evidence type="ECO:0000256" key="1">
    <source>
        <dbReference type="ARBA" id="ARBA00004141"/>
    </source>
</evidence>
<keyword evidence="3 7" id="KW-0812">Transmembrane</keyword>
<name>A0A2X2XS94_CITKO</name>
<sequence length="116" mass="14039">MITEHDGNDWLYCLVRDCRQPHYRFRRGYVQQGHNVDILPYRSAFFPAGTIFAFLLYLVVTPGQNYQAFLHDKIDWYGVASTYISIPIFLVLWTDYKITTRSRWIRYDEMRFNKQE</sequence>
<evidence type="ECO:0000256" key="4">
    <source>
        <dbReference type="ARBA" id="ARBA00022970"/>
    </source>
</evidence>
<evidence type="ECO:0000313" key="9">
    <source>
        <dbReference type="EMBL" id="SQB29300.1"/>
    </source>
</evidence>
<dbReference type="GO" id="GO:0016020">
    <property type="term" value="C:membrane"/>
    <property type="evidence" value="ECO:0007669"/>
    <property type="project" value="UniProtKB-SubCell"/>
</dbReference>
<evidence type="ECO:0000256" key="5">
    <source>
        <dbReference type="ARBA" id="ARBA00022989"/>
    </source>
</evidence>
<dbReference type="AlphaFoldDB" id="A0A2X2XS94"/>
<accession>A0A2X2XS94</accession>
<dbReference type="InterPro" id="IPR050524">
    <property type="entry name" value="APC_YAT"/>
</dbReference>
<feature type="transmembrane region" description="Helical" evidence="7">
    <location>
        <begin position="44"/>
        <end position="64"/>
    </location>
</feature>
<evidence type="ECO:0000313" key="10">
    <source>
        <dbReference type="Proteomes" id="UP000251584"/>
    </source>
</evidence>
<keyword evidence="2" id="KW-0813">Transport</keyword>
<feature type="transmembrane region" description="Helical" evidence="7">
    <location>
        <begin position="76"/>
        <end position="96"/>
    </location>
</feature>
<dbReference type="InterPro" id="IPR004841">
    <property type="entry name" value="AA-permease/SLC12A_dom"/>
</dbReference>
<dbReference type="Proteomes" id="UP000251584">
    <property type="component" value="Unassembled WGS sequence"/>
</dbReference>
<keyword evidence="6 7" id="KW-0472">Membrane</keyword>
<evidence type="ECO:0000256" key="3">
    <source>
        <dbReference type="ARBA" id="ARBA00022692"/>
    </source>
</evidence>
<dbReference type="EMBL" id="UAVY01000004">
    <property type="protein sequence ID" value="SQB29300.1"/>
    <property type="molecule type" value="Genomic_DNA"/>
</dbReference>
<comment type="subcellular location">
    <subcellularLocation>
        <location evidence="1">Membrane</location>
        <topology evidence="1">Multi-pass membrane protein</topology>
    </subcellularLocation>
</comment>
<gene>
    <name evidence="9" type="primary">lysP_2</name>
    <name evidence="9" type="ORF">NCTC10786_03083</name>
</gene>
<dbReference type="Pfam" id="PF00324">
    <property type="entry name" value="AA_permease"/>
    <property type="match status" value="1"/>
</dbReference>
<protein>
    <submittedName>
        <fullName evidence="9">Lysine transporter</fullName>
    </submittedName>
</protein>
<reference evidence="9 10" key="1">
    <citation type="submission" date="2018-06" db="EMBL/GenBank/DDBJ databases">
        <authorList>
            <consortium name="Pathogen Informatics"/>
            <person name="Doyle S."/>
        </authorList>
    </citation>
    <scope>NUCLEOTIDE SEQUENCE [LARGE SCALE GENOMIC DNA]</scope>
    <source>
        <strain evidence="9 10">NCTC10786</strain>
    </source>
</reference>
<dbReference type="PANTHER" id="PTHR43341">
    <property type="entry name" value="AMINO ACID PERMEASE"/>
    <property type="match status" value="1"/>
</dbReference>